<dbReference type="OrthoDB" id="1303264at2759"/>
<organism evidence="8 9">
    <name type="scientific">Capsicum baccatum</name>
    <name type="common">Peruvian pepper</name>
    <dbReference type="NCBI Taxonomy" id="33114"/>
    <lineage>
        <taxon>Eukaryota</taxon>
        <taxon>Viridiplantae</taxon>
        <taxon>Streptophyta</taxon>
        <taxon>Embryophyta</taxon>
        <taxon>Tracheophyta</taxon>
        <taxon>Spermatophyta</taxon>
        <taxon>Magnoliopsida</taxon>
        <taxon>eudicotyledons</taxon>
        <taxon>Gunneridae</taxon>
        <taxon>Pentapetalae</taxon>
        <taxon>asterids</taxon>
        <taxon>lamiids</taxon>
        <taxon>Solanales</taxon>
        <taxon>Solanaceae</taxon>
        <taxon>Solanoideae</taxon>
        <taxon>Capsiceae</taxon>
        <taxon>Capsicum</taxon>
    </lineage>
</organism>
<reference evidence="8 9" key="1">
    <citation type="journal article" date="2017" name="Genome Biol.">
        <title>New reference genome sequences of hot pepper reveal the massive evolution of plant disease-resistance genes by retroduplication.</title>
        <authorList>
            <person name="Kim S."/>
            <person name="Park J."/>
            <person name="Yeom S.I."/>
            <person name="Kim Y.M."/>
            <person name="Seo E."/>
            <person name="Kim K.T."/>
            <person name="Kim M.S."/>
            <person name="Lee J.M."/>
            <person name="Cheong K."/>
            <person name="Shin H.S."/>
            <person name="Kim S.B."/>
            <person name="Han K."/>
            <person name="Lee J."/>
            <person name="Park M."/>
            <person name="Lee H.A."/>
            <person name="Lee H.Y."/>
            <person name="Lee Y."/>
            <person name="Oh S."/>
            <person name="Lee J.H."/>
            <person name="Choi E."/>
            <person name="Choi E."/>
            <person name="Lee S.E."/>
            <person name="Jeon J."/>
            <person name="Kim H."/>
            <person name="Choi G."/>
            <person name="Song H."/>
            <person name="Lee J."/>
            <person name="Lee S.C."/>
            <person name="Kwon J.K."/>
            <person name="Lee H.Y."/>
            <person name="Koo N."/>
            <person name="Hong Y."/>
            <person name="Kim R.W."/>
            <person name="Kang W.H."/>
            <person name="Huh J.H."/>
            <person name="Kang B.C."/>
            <person name="Yang T.J."/>
            <person name="Lee Y.H."/>
            <person name="Bennetzen J.L."/>
            <person name="Choi D."/>
        </authorList>
    </citation>
    <scope>NUCLEOTIDE SEQUENCE [LARGE SCALE GENOMIC DNA]</scope>
    <source>
        <strain evidence="9">cv. PBC81</strain>
    </source>
</reference>
<dbReference type="Gene3D" id="3.30.730.10">
    <property type="entry name" value="AP2/ERF domain"/>
    <property type="match status" value="3"/>
</dbReference>
<dbReference type="InterPro" id="IPR036955">
    <property type="entry name" value="AP2/ERF_dom_sf"/>
</dbReference>
<evidence type="ECO:0000256" key="3">
    <source>
        <dbReference type="ARBA" id="ARBA00023015"/>
    </source>
</evidence>
<evidence type="ECO:0000256" key="2">
    <source>
        <dbReference type="ARBA" id="ARBA00022745"/>
    </source>
</evidence>
<dbReference type="InterPro" id="IPR001471">
    <property type="entry name" value="AP2/ERF_dom"/>
</dbReference>
<evidence type="ECO:0000313" key="8">
    <source>
        <dbReference type="EMBL" id="PHT53989.1"/>
    </source>
</evidence>
<keyword evidence="6" id="KW-0539">Nucleus</keyword>
<dbReference type="GO" id="GO:0003677">
    <property type="term" value="F:DNA binding"/>
    <property type="evidence" value="ECO:0007669"/>
    <property type="project" value="UniProtKB-KW"/>
</dbReference>
<dbReference type="SUPFAM" id="SSF54171">
    <property type="entry name" value="DNA-binding domain"/>
    <property type="match status" value="3"/>
</dbReference>
<dbReference type="AlphaFoldDB" id="A0A2G2X973"/>
<dbReference type="Pfam" id="PF00847">
    <property type="entry name" value="AP2"/>
    <property type="match status" value="1"/>
</dbReference>
<evidence type="ECO:0000259" key="7">
    <source>
        <dbReference type="PROSITE" id="PS51032"/>
    </source>
</evidence>
<dbReference type="PROSITE" id="PS51032">
    <property type="entry name" value="AP2_ERF"/>
    <property type="match status" value="3"/>
</dbReference>
<dbReference type="SMART" id="SM00380">
    <property type="entry name" value="AP2"/>
    <property type="match status" value="3"/>
</dbReference>
<reference evidence="9" key="2">
    <citation type="journal article" date="2017" name="J. Anim. Genet.">
        <title>Multiple reference genome sequences of hot pepper reveal the massive evolution of plant disease resistance genes by retroduplication.</title>
        <authorList>
            <person name="Kim S."/>
            <person name="Park J."/>
            <person name="Yeom S.-I."/>
            <person name="Kim Y.-M."/>
            <person name="Seo E."/>
            <person name="Kim K.-T."/>
            <person name="Kim M.-S."/>
            <person name="Lee J.M."/>
            <person name="Cheong K."/>
            <person name="Shin H.-S."/>
            <person name="Kim S.-B."/>
            <person name="Han K."/>
            <person name="Lee J."/>
            <person name="Park M."/>
            <person name="Lee H.-A."/>
            <person name="Lee H.-Y."/>
            <person name="Lee Y."/>
            <person name="Oh S."/>
            <person name="Lee J.H."/>
            <person name="Choi E."/>
            <person name="Choi E."/>
            <person name="Lee S.E."/>
            <person name="Jeon J."/>
            <person name="Kim H."/>
            <person name="Choi G."/>
            <person name="Song H."/>
            <person name="Lee J."/>
            <person name="Lee S.-C."/>
            <person name="Kwon J.-K."/>
            <person name="Lee H.-Y."/>
            <person name="Koo N."/>
            <person name="Hong Y."/>
            <person name="Kim R.W."/>
            <person name="Kang W.-H."/>
            <person name="Huh J.H."/>
            <person name="Kang B.-C."/>
            <person name="Yang T.-J."/>
            <person name="Lee Y.-H."/>
            <person name="Bennetzen J.L."/>
            <person name="Choi D."/>
        </authorList>
    </citation>
    <scope>NUCLEOTIDE SEQUENCE [LARGE SCALE GENOMIC DNA]</scope>
    <source>
        <strain evidence="9">cv. PBC81</strain>
    </source>
</reference>
<dbReference type="PANTHER" id="PTHR31677:SF149">
    <property type="entry name" value="AP2_ERF DOMAIN-CONTAINING PROTEIN"/>
    <property type="match status" value="1"/>
</dbReference>
<keyword evidence="5" id="KW-0804">Transcription</keyword>
<dbReference type="GO" id="GO:0003700">
    <property type="term" value="F:DNA-binding transcription factor activity"/>
    <property type="evidence" value="ECO:0007669"/>
    <property type="project" value="InterPro"/>
</dbReference>
<gene>
    <name evidence="8" type="ORF">CQW23_08451</name>
</gene>
<comment type="subcellular location">
    <subcellularLocation>
        <location evidence="1">Nucleus</location>
    </subcellularLocation>
</comment>
<name>A0A2G2X973_CAPBA</name>
<proteinExistence type="predicted"/>
<dbReference type="PANTHER" id="PTHR31677">
    <property type="entry name" value="AP2 DOMAIN CLASS TRANSCRIPTION FACTOR"/>
    <property type="match status" value="1"/>
</dbReference>
<dbReference type="EMBL" id="MLFT02000003">
    <property type="protein sequence ID" value="PHT53989.1"/>
    <property type="molecule type" value="Genomic_DNA"/>
</dbReference>
<dbReference type="CDD" id="cd00018">
    <property type="entry name" value="AP2"/>
    <property type="match status" value="2"/>
</dbReference>
<evidence type="ECO:0000313" key="9">
    <source>
        <dbReference type="Proteomes" id="UP000224567"/>
    </source>
</evidence>
<dbReference type="GO" id="GO:0005634">
    <property type="term" value="C:nucleus"/>
    <property type="evidence" value="ECO:0007669"/>
    <property type="project" value="UniProtKB-SubCell"/>
</dbReference>
<feature type="domain" description="AP2/ERF" evidence="7">
    <location>
        <begin position="116"/>
        <end position="174"/>
    </location>
</feature>
<keyword evidence="4" id="KW-0238">DNA-binding</keyword>
<comment type="caution">
    <text evidence="8">The sequence shown here is derived from an EMBL/GenBank/DDBJ whole genome shotgun (WGS) entry which is preliminary data.</text>
</comment>
<evidence type="ECO:0000256" key="4">
    <source>
        <dbReference type="ARBA" id="ARBA00023125"/>
    </source>
</evidence>
<accession>A0A2G2X973</accession>
<dbReference type="GO" id="GO:0009873">
    <property type="term" value="P:ethylene-activated signaling pathway"/>
    <property type="evidence" value="ECO:0007669"/>
    <property type="project" value="UniProtKB-KW"/>
</dbReference>
<evidence type="ECO:0000256" key="1">
    <source>
        <dbReference type="ARBA" id="ARBA00004123"/>
    </source>
</evidence>
<sequence>MEPERAIAIENVEENHCPVYAHHMFDKMPSSNSTYRSVAVGERSYNTVLGLQHLQHTANPITKKRVLFGTAEVASEGSFDCAHHVLDEMTSSNSTNKTAAAEISDSAVLNLKYLTNFSGVRKRKQGEYVAEKWDPITKRRVWLGTFNTVEEATEAYLAKQREFANAHHMFDDMPSSNSINKTAARSAAAESANAVERDRADHGRTLFIKEVSFRDKTPSLGAELHSMGKLRKKDPFKKKKVCKNFNSNIHESKKPINVMNQGKEPVNCVESDRCNTVRRNRKAKTGLLGVRKQKNGRYGAEIRDPIRHKNVWLGTFDTVEEASQACLSKKAEFDMLSRGKKKNKPKNYDQTLPESSAGASLFVANGQTLHAANVGRNKENKPKNCDQIQPGSSVGASLFVANYQTLHAANVGRNKENEPKNCDQIQPESSVGASLFVANDQTLHAANVDRNKEDEPKNCDQIQPELSVGALLFVANDQTLHAANVGRNKENKPKNCDQIQPGSSVGASLFVANDQTLLAANVGRNKVNKPKNCGLTQPGLSVRVSLSMANDQTLNAANVSRNEKMDSPKTTRIVGVHKNKWGKYTSEIINPISKKKIWLGTFSTYEEASKTYQSKKLEFKKLVKPKKCNKKIHSTSKEKQVGKEKFGNVKSGHVNYERFQPESAVKFNILRSKEAELQSKMPVDLSTEEKQGGQEDADMWTGQWVKLPNGKEVNFSLKLGLPIIDSYGSLLGEFSSLDDLRIYDESIY</sequence>
<feature type="domain" description="AP2/ERF" evidence="7">
    <location>
        <begin position="572"/>
        <end position="631"/>
    </location>
</feature>
<dbReference type="Proteomes" id="UP000224567">
    <property type="component" value="Unassembled WGS sequence"/>
</dbReference>
<dbReference type="InterPro" id="IPR016177">
    <property type="entry name" value="DNA-bd_dom_sf"/>
</dbReference>
<feature type="domain" description="AP2/ERF" evidence="7">
    <location>
        <begin position="286"/>
        <end position="345"/>
    </location>
</feature>
<protein>
    <submittedName>
        <fullName evidence="8">Ethylene-responsive transcription factor</fullName>
    </submittedName>
</protein>
<keyword evidence="9" id="KW-1185">Reference proteome</keyword>
<keyword evidence="3" id="KW-0805">Transcription regulation</keyword>
<evidence type="ECO:0000256" key="5">
    <source>
        <dbReference type="ARBA" id="ARBA00023163"/>
    </source>
</evidence>
<keyword evidence="2" id="KW-0936">Ethylene signaling pathway</keyword>
<evidence type="ECO:0000256" key="6">
    <source>
        <dbReference type="ARBA" id="ARBA00023242"/>
    </source>
</evidence>